<accession>A0A5C7S738</accession>
<evidence type="ECO:0000313" key="2">
    <source>
        <dbReference type="Proteomes" id="UP000321192"/>
    </source>
</evidence>
<reference evidence="1 2" key="1">
    <citation type="submission" date="2018-09" db="EMBL/GenBank/DDBJ databases">
        <title>Metagenome Assembled Genomes from an Advanced Water Purification Facility.</title>
        <authorList>
            <person name="Stamps B.W."/>
            <person name="Spear J.R."/>
        </authorList>
    </citation>
    <scope>NUCLEOTIDE SEQUENCE [LARGE SCALE GENOMIC DNA]</scope>
    <source>
        <strain evidence="1">Bin_27_1</strain>
    </source>
</reference>
<proteinExistence type="predicted"/>
<dbReference type="RefSeq" id="WP_276661694.1">
    <property type="nucleotide sequence ID" value="NZ_SSFD01000345.1"/>
</dbReference>
<protein>
    <submittedName>
        <fullName evidence="1">Uncharacterized protein</fullName>
    </submittedName>
</protein>
<name>A0A5C7S738_THASP</name>
<organism evidence="1 2">
    <name type="scientific">Thauera aminoaromatica</name>
    <dbReference type="NCBI Taxonomy" id="164330"/>
    <lineage>
        <taxon>Bacteria</taxon>
        <taxon>Pseudomonadati</taxon>
        <taxon>Pseudomonadota</taxon>
        <taxon>Betaproteobacteria</taxon>
        <taxon>Rhodocyclales</taxon>
        <taxon>Zoogloeaceae</taxon>
        <taxon>Thauera</taxon>
    </lineage>
</organism>
<sequence length="197" mass="21735">MSAVLTNPPRLDRLQVENAMAAMSDADWRRVEFIASSLSHGFTGFEPEDLILEAQTKLLEGVRVWPTGVPAVVVLENVMSSIASNARKRIKEGPIDVTVEVDPLETDYQGGVSAGQTVFSRTDATPESQAATREQIAAIDRLVADDADLQDLVAAWAMELKGEEAWMSLGWTKDKYEANRKKLTRRLDKLAFEGSKK</sequence>
<gene>
    <name evidence="1" type="ORF">E6Q80_20285</name>
</gene>
<comment type="caution">
    <text evidence="1">The sequence shown here is derived from an EMBL/GenBank/DDBJ whole genome shotgun (WGS) entry which is preliminary data.</text>
</comment>
<dbReference type="EMBL" id="SSFD01000345">
    <property type="protein sequence ID" value="TXH79507.1"/>
    <property type="molecule type" value="Genomic_DNA"/>
</dbReference>
<dbReference type="Proteomes" id="UP000321192">
    <property type="component" value="Unassembled WGS sequence"/>
</dbReference>
<evidence type="ECO:0000313" key="1">
    <source>
        <dbReference type="EMBL" id="TXH79507.1"/>
    </source>
</evidence>
<dbReference type="AlphaFoldDB" id="A0A5C7S738"/>